<dbReference type="STRING" id="391936.S7S_07475"/>
<sequence>MSLRLLLPALLLIPFCAHAQDAEPAVGTNIIGTQEAPTVLNVVPWKDREVKLERKDPTSALLDRVLEPLDPDVLMREVEYHQLLNQRSQDDSLFLD</sequence>
<feature type="signal peptide" evidence="1">
    <location>
        <begin position="1"/>
        <end position="19"/>
    </location>
</feature>
<keyword evidence="3" id="KW-1185">Reference proteome</keyword>
<dbReference type="EMBL" id="CP004387">
    <property type="protein sequence ID" value="AJD47911.1"/>
    <property type="molecule type" value="Genomic_DNA"/>
</dbReference>
<evidence type="ECO:0000256" key="1">
    <source>
        <dbReference type="SAM" id="SignalP"/>
    </source>
</evidence>
<dbReference type="AlphaFoldDB" id="A0A0B4XLA9"/>
<organism evidence="2 3">
    <name type="scientific">Isoalcanivorax pacificus W11-5</name>
    <dbReference type="NCBI Taxonomy" id="391936"/>
    <lineage>
        <taxon>Bacteria</taxon>
        <taxon>Pseudomonadati</taxon>
        <taxon>Pseudomonadota</taxon>
        <taxon>Gammaproteobacteria</taxon>
        <taxon>Oceanospirillales</taxon>
        <taxon>Alcanivoracaceae</taxon>
        <taxon>Isoalcanivorax</taxon>
    </lineage>
</organism>
<feature type="chain" id="PRO_5002111962" evidence="1">
    <location>
        <begin position="20"/>
        <end position="96"/>
    </location>
</feature>
<dbReference type="Proteomes" id="UP000006764">
    <property type="component" value="Chromosome"/>
</dbReference>
<reference evidence="2 3" key="1">
    <citation type="journal article" date="2012" name="J. Bacteriol.">
        <title>Genome sequence of an alkane-degrading bacterium, Alcanivorax pacificus type strain W11-5, isolated from deep sea sediment.</title>
        <authorList>
            <person name="Lai Q."/>
            <person name="Shao Z."/>
        </authorList>
    </citation>
    <scope>NUCLEOTIDE SEQUENCE [LARGE SCALE GENOMIC DNA]</scope>
    <source>
        <strain evidence="2 3">W11-5</strain>
    </source>
</reference>
<dbReference type="RefSeq" id="WP_008735626.1">
    <property type="nucleotide sequence ID" value="NZ_CP004387.1"/>
</dbReference>
<protein>
    <submittedName>
        <fullName evidence="2">Uncharacterized protein</fullName>
    </submittedName>
</protein>
<evidence type="ECO:0000313" key="3">
    <source>
        <dbReference type="Proteomes" id="UP000006764"/>
    </source>
</evidence>
<dbReference type="HOGENOM" id="CLU_174692_1_0_6"/>
<keyword evidence="1" id="KW-0732">Signal</keyword>
<name>A0A0B4XLA9_9GAMM</name>
<gene>
    <name evidence="2" type="ORF">S7S_07475</name>
</gene>
<dbReference type="KEGG" id="apac:S7S_07475"/>
<proteinExistence type="predicted"/>
<evidence type="ECO:0000313" key="2">
    <source>
        <dbReference type="EMBL" id="AJD47911.1"/>
    </source>
</evidence>
<accession>A0A0B4XLA9</accession>